<gene>
    <name evidence="2" type="ORF">QE152_g35149</name>
</gene>
<dbReference type="Proteomes" id="UP001458880">
    <property type="component" value="Unassembled WGS sequence"/>
</dbReference>
<dbReference type="GO" id="GO:0016491">
    <property type="term" value="F:oxidoreductase activity"/>
    <property type="evidence" value="ECO:0007669"/>
    <property type="project" value="InterPro"/>
</dbReference>
<proteinExistence type="predicted"/>
<protein>
    <submittedName>
        <fullName evidence="2">Aldehyde dehydrogenase family</fullName>
    </submittedName>
</protein>
<dbReference type="Gene3D" id="3.40.605.10">
    <property type="entry name" value="Aldehyde Dehydrogenase, Chain A, domain 1"/>
    <property type="match status" value="1"/>
</dbReference>
<dbReference type="Pfam" id="PF00171">
    <property type="entry name" value="Aldedh"/>
    <property type="match status" value="1"/>
</dbReference>
<name>A0AAW1ISC3_POPJA</name>
<accession>A0AAW1ISC3</accession>
<dbReference type="PANTHER" id="PTHR11699">
    <property type="entry name" value="ALDEHYDE DEHYDROGENASE-RELATED"/>
    <property type="match status" value="1"/>
</dbReference>
<reference evidence="2 3" key="1">
    <citation type="journal article" date="2024" name="BMC Genomics">
        <title>De novo assembly and annotation of Popillia japonica's genome with initial clues to its potential as an invasive pest.</title>
        <authorList>
            <person name="Cucini C."/>
            <person name="Boschi S."/>
            <person name="Funari R."/>
            <person name="Cardaioli E."/>
            <person name="Iannotti N."/>
            <person name="Marturano G."/>
            <person name="Paoli F."/>
            <person name="Bruttini M."/>
            <person name="Carapelli A."/>
            <person name="Frati F."/>
            <person name="Nardi F."/>
        </authorList>
    </citation>
    <scope>NUCLEOTIDE SEQUENCE [LARGE SCALE GENOMIC DNA]</scope>
    <source>
        <strain evidence="2">DMR45628</strain>
    </source>
</reference>
<evidence type="ECO:0000259" key="1">
    <source>
        <dbReference type="Pfam" id="PF00171"/>
    </source>
</evidence>
<organism evidence="2 3">
    <name type="scientific">Popillia japonica</name>
    <name type="common">Japanese beetle</name>
    <dbReference type="NCBI Taxonomy" id="7064"/>
    <lineage>
        <taxon>Eukaryota</taxon>
        <taxon>Metazoa</taxon>
        <taxon>Ecdysozoa</taxon>
        <taxon>Arthropoda</taxon>
        <taxon>Hexapoda</taxon>
        <taxon>Insecta</taxon>
        <taxon>Pterygota</taxon>
        <taxon>Neoptera</taxon>
        <taxon>Endopterygota</taxon>
        <taxon>Coleoptera</taxon>
        <taxon>Polyphaga</taxon>
        <taxon>Scarabaeiformia</taxon>
        <taxon>Scarabaeidae</taxon>
        <taxon>Rutelinae</taxon>
        <taxon>Popillia</taxon>
    </lineage>
</organism>
<evidence type="ECO:0000313" key="2">
    <source>
        <dbReference type="EMBL" id="KAK9692463.1"/>
    </source>
</evidence>
<dbReference type="EMBL" id="JASPKY010000581">
    <property type="protein sequence ID" value="KAK9692463.1"/>
    <property type="molecule type" value="Genomic_DNA"/>
</dbReference>
<sequence length="147" mass="16342">MLRSKRKVISCLKAFSAKGEVGLQYDVASAVCEVCASESNKNNSLKLLVVGYSISEERVKGRIFINNEWHKAKSGETFGTINPAHGEIITEVQRGTKADIDIAVDAAHDAFKLGSPWRRMDASERGRLLYKLADLMERDAIYLACDY</sequence>
<evidence type="ECO:0000313" key="3">
    <source>
        <dbReference type="Proteomes" id="UP001458880"/>
    </source>
</evidence>
<dbReference type="InterPro" id="IPR016161">
    <property type="entry name" value="Ald_DH/histidinol_DH"/>
</dbReference>
<feature type="domain" description="Aldehyde dehydrogenase" evidence="1">
    <location>
        <begin position="69"/>
        <end position="141"/>
    </location>
</feature>
<dbReference type="SUPFAM" id="SSF53720">
    <property type="entry name" value="ALDH-like"/>
    <property type="match status" value="1"/>
</dbReference>
<dbReference type="AlphaFoldDB" id="A0AAW1ISC3"/>
<dbReference type="InterPro" id="IPR015590">
    <property type="entry name" value="Aldehyde_DH_dom"/>
</dbReference>
<comment type="caution">
    <text evidence="2">The sequence shown here is derived from an EMBL/GenBank/DDBJ whole genome shotgun (WGS) entry which is preliminary data.</text>
</comment>
<keyword evidence="3" id="KW-1185">Reference proteome</keyword>
<dbReference type="InterPro" id="IPR016162">
    <property type="entry name" value="Ald_DH_N"/>
</dbReference>